<sequence length="400" mass="43813">MGRIKVKLWTNQYVIIILLSLVMFASFYMITAGFPLFVSTISDNPAIAGIMTTTLMLASLITRFFASVIIQKVNMKLLLIISLVYFLGTIALTFVNQSIGFLIFIRALQGIGFSMLTMLVFTLSSNIVPKSRLGEGIVFFAMSTSVGTTLGPLIAISYLAKFSFQSMMVLTLGLMSFSLLCSFFTKNTKVEKEKESPQTNNDEPFYKYMFDKRVLLPCILVAFNYMAIAGTVNFIGAFGKEINVGGSISQFFIAQGIAMVAVRSFSGKIFDKFGHRILIIPGAISGTIGLVLLGYSNTMWMVWISGVLFGIAFAIIHPIIQAWAITLVPPEKKATANSMLLIFIDFGLAVGSVGLGFLANIVGYGRTFSYSAAFMIIILLLYLIWGKKTAALEADKETSL</sequence>
<organism evidence="8 9">
    <name type="scientific">Oceanobacillus arenosus</name>
    <dbReference type="NCBI Taxonomy" id="1229153"/>
    <lineage>
        <taxon>Bacteria</taxon>
        <taxon>Bacillati</taxon>
        <taxon>Bacillota</taxon>
        <taxon>Bacilli</taxon>
        <taxon>Bacillales</taxon>
        <taxon>Bacillaceae</taxon>
        <taxon>Oceanobacillus</taxon>
    </lineage>
</organism>
<dbReference type="Gene3D" id="1.20.1250.20">
    <property type="entry name" value="MFS general substrate transporter like domains"/>
    <property type="match status" value="1"/>
</dbReference>
<dbReference type="Pfam" id="PF07690">
    <property type="entry name" value="MFS_1"/>
    <property type="match status" value="1"/>
</dbReference>
<dbReference type="InterPro" id="IPR036259">
    <property type="entry name" value="MFS_trans_sf"/>
</dbReference>
<dbReference type="InterPro" id="IPR052714">
    <property type="entry name" value="MFS_Exporter"/>
</dbReference>
<feature type="transmembrane region" description="Helical" evidence="6">
    <location>
        <begin position="301"/>
        <end position="328"/>
    </location>
</feature>
<name>A0A3D8PN65_9BACI</name>
<feature type="transmembrane region" description="Helical" evidence="6">
    <location>
        <begin position="12"/>
        <end position="34"/>
    </location>
</feature>
<dbReference type="PANTHER" id="PTHR23531:SF2">
    <property type="entry name" value="PERMEASE"/>
    <property type="match status" value="1"/>
</dbReference>
<dbReference type="AlphaFoldDB" id="A0A3D8PN65"/>
<feature type="transmembrane region" description="Helical" evidence="6">
    <location>
        <begin position="166"/>
        <end position="185"/>
    </location>
</feature>
<comment type="caution">
    <text evidence="8">The sequence shown here is derived from an EMBL/GenBank/DDBJ whole genome shotgun (WGS) entry which is preliminary data.</text>
</comment>
<dbReference type="InterPro" id="IPR011701">
    <property type="entry name" value="MFS"/>
</dbReference>
<dbReference type="RefSeq" id="WP_115773788.1">
    <property type="nucleotide sequence ID" value="NZ_PIOC01000019.1"/>
</dbReference>
<feature type="transmembrane region" description="Helical" evidence="6">
    <location>
        <begin position="368"/>
        <end position="385"/>
    </location>
</feature>
<evidence type="ECO:0000313" key="9">
    <source>
        <dbReference type="Proteomes" id="UP000257143"/>
    </source>
</evidence>
<evidence type="ECO:0000313" key="8">
    <source>
        <dbReference type="EMBL" id="RDW17540.1"/>
    </source>
</evidence>
<dbReference type="SUPFAM" id="SSF103473">
    <property type="entry name" value="MFS general substrate transporter"/>
    <property type="match status" value="1"/>
</dbReference>
<evidence type="ECO:0000256" key="4">
    <source>
        <dbReference type="ARBA" id="ARBA00022989"/>
    </source>
</evidence>
<proteinExistence type="predicted"/>
<keyword evidence="2" id="KW-0813">Transport</keyword>
<evidence type="ECO:0000256" key="1">
    <source>
        <dbReference type="ARBA" id="ARBA00004651"/>
    </source>
</evidence>
<feature type="transmembrane region" description="Helical" evidence="6">
    <location>
        <begin position="46"/>
        <end position="65"/>
    </location>
</feature>
<keyword evidence="9" id="KW-1185">Reference proteome</keyword>
<dbReference type="PANTHER" id="PTHR23531">
    <property type="entry name" value="QUINOLENE RESISTANCE PROTEIN NORA"/>
    <property type="match status" value="1"/>
</dbReference>
<reference evidence="9" key="1">
    <citation type="submission" date="2017-11" db="EMBL/GenBank/DDBJ databases">
        <authorList>
            <person name="Zhu W."/>
        </authorList>
    </citation>
    <scope>NUCLEOTIDE SEQUENCE [LARGE SCALE GENOMIC DNA]</scope>
    <source>
        <strain evidence="9">CAU 1183</strain>
    </source>
</reference>
<feature type="transmembrane region" description="Helical" evidence="6">
    <location>
        <begin position="77"/>
        <end position="95"/>
    </location>
</feature>
<evidence type="ECO:0000256" key="5">
    <source>
        <dbReference type="ARBA" id="ARBA00023136"/>
    </source>
</evidence>
<comment type="subcellular location">
    <subcellularLocation>
        <location evidence="1">Cell membrane</location>
        <topology evidence="1">Multi-pass membrane protein</topology>
    </subcellularLocation>
</comment>
<keyword evidence="4 6" id="KW-1133">Transmembrane helix</keyword>
<feature type="transmembrane region" description="Helical" evidence="6">
    <location>
        <begin position="136"/>
        <end position="160"/>
    </location>
</feature>
<accession>A0A3D8PN65</accession>
<keyword evidence="5 6" id="KW-0472">Membrane</keyword>
<dbReference type="EMBL" id="PIOC01000019">
    <property type="protein sequence ID" value="RDW17540.1"/>
    <property type="molecule type" value="Genomic_DNA"/>
</dbReference>
<evidence type="ECO:0000256" key="3">
    <source>
        <dbReference type="ARBA" id="ARBA00022692"/>
    </source>
</evidence>
<evidence type="ECO:0000256" key="6">
    <source>
        <dbReference type="SAM" id="Phobius"/>
    </source>
</evidence>
<dbReference type="CDD" id="cd17489">
    <property type="entry name" value="MFS_YfcJ_like"/>
    <property type="match status" value="1"/>
</dbReference>
<evidence type="ECO:0000256" key="2">
    <source>
        <dbReference type="ARBA" id="ARBA00022448"/>
    </source>
</evidence>
<dbReference type="OrthoDB" id="9814001at2"/>
<gene>
    <name evidence="8" type="ORF">CWR48_13530</name>
</gene>
<dbReference type="GO" id="GO:0022857">
    <property type="term" value="F:transmembrane transporter activity"/>
    <property type="evidence" value="ECO:0007669"/>
    <property type="project" value="InterPro"/>
</dbReference>
<feature type="transmembrane region" description="Helical" evidence="6">
    <location>
        <begin position="277"/>
        <end position="295"/>
    </location>
</feature>
<feature type="transmembrane region" description="Helical" evidence="6">
    <location>
        <begin position="101"/>
        <end position="124"/>
    </location>
</feature>
<evidence type="ECO:0000259" key="7">
    <source>
        <dbReference type="PROSITE" id="PS50850"/>
    </source>
</evidence>
<dbReference type="PROSITE" id="PS50850">
    <property type="entry name" value="MFS"/>
    <property type="match status" value="1"/>
</dbReference>
<feature type="domain" description="Major facilitator superfamily (MFS) profile" evidence="7">
    <location>
        <begin position="12"/>
        <end position="390"/>
    </location>
</feature>
<dbReference type="GO" id="GO:0005886">
    <property type="term" value="C:plasma membrane"/>
    <property type="evidence" value="ECO:0007669"/>
    <property type="project" value="UniProtKB-SubCell"/>
</dbReference>
<keyword evidence="3 6" id="KW-0812">Transmembrane</keyword>
<protein>
    <submittedName>
        <fullName evidence="8">MFS transporter</fullName>
    </submittedName>
</protein>
<dbReference type="InterPro" id="IPR020846">
    <property type="entry name" value="MFS_dom"/>
</dbReference>
<dbReference type="Proteomes" id="UP000257143">
    <property type="component" value="Unassembled WGS sequence"/>
</dbReference>
<feature type="transmembrane region" description="Helical" evidence="6">
    <location>
        <begin position="214"/>
        <end position="238"/>
    </location>
</feature>
<feature type="transmembrane region" description="Helical" evidence="6">
    <location>
        <begin position="340"/>
        <end position="362"/>
    </location>
</feature>